<dbReference type="PANTHER" id="PTHR35526:SF3">
    <property type="entry name" value="ANTI-SIGMA-F FACTOR RSBW"/>
    <property type="match status" value="1"/>
</dbReference>
<reference evidence="3 4" key="1">
    <citation type="submission" date="2020-03" db="EMBL/GenBank/DDBJ databases">
        <title>WGS of actinomycetes isolated from Thailand.</title>
        <authorList>
            <person name="Thawai C."/>
        </authorList>
    </citation>
    <scope>NUCLEOTIDE SEQUENCE [LARGE SCALE GENOMIC DNA]</scope>
    <source>
        <strain evidence="3 4">PLAI 1-29</strain>
    </source>
</reference>
<keyword evidence="1" id="KW-0723">Serine/threonine-protein kinase</keyword>
<keyword evidence="3" id="KW-0547">Nucleotide-binding</keyword>
<dbReference type="InterPro" id="IPR050267">
    <property type="entry name" value="Anti-sigma-factor_SerPK"/>
</dbReference>
<dbReference type="GO" id="GO:0005524">
    <property type="term" value="F:ATP binding"/>
    <property type="evidence" value="ECO:0007669"/>
    <property type="project" value="UniProtKB-KW"/>
</dbReference>
<keyword evidence="3" id="KW-0067">ATP-binding</keyword>
<dbReference type="EMBL" id="JAATEN010000023">
    <property type="protein sequence ID" value="NJQ03283.1"/>
    <property type="molecule type" value="Genomic_DNA"/>
</dbReference>
<dbReference type="Pfam" id="PF13581">
    <property type="entry name" value="HATPase_c_2"/>
    <property type="match status" value="1"/>
</dbReference>
<accession>A0ABX1C3U1</accession>
<evidence type="ECO:0000256" key="1">
    <source>
        <dbReference type="ARBA" id="ARBA00022527"/>
    </source>
</evidence>
<dbReference type="InterPro" id="IPR003594">
    <property type="entry name" value="HATPase_dom"/>
</dbReference>
<protein>
    <submittedName>
        <fullName evidence="3">ATP-binding protein</fullName>
    </submittedName>
</protein>
<evidence type="ECO:0000313" key="4">
    <source>
        <dbReference type="Proteomes" id="UP000695264"/>
    </source>
</evidence>
<dbReference type="InterPro" id="IPR036890">
    <property type="entry name" value="HATPase_C_sf"/>
</dbReference>
<name>A0ABX1C3U1_9ACTN</name>
<comment type="caution">
    <text evidence="3">The sequence shown here is derived from an EMBL/GenBank/DDBJ whole genome shotgun (WGS) entry which is preliminary data.</text>
</comment>
<keyword evidence="4" id="KW-1185">Reference proteome</keyword>
<keyword evidence="1" id="KW-0418">Kinase</keyword>
<feature type="domain" description="Histidine kinase/HSP90-like ATPase" evidence="2">
    <location>
        <begin position="23"/>
        <end position="137"/>
    </location>
</feature>
<proteinExistence type="predicted"/>
<keyword evidence="1" id="KW-0808">Transferase</keyword>
<gene>
    <name evidence="3" type="ORF">HCK00_22805</name>
</gene>
<organism evidence="3 4">
    <name type="scientific">Streptomyces zingiberis</name>
    <dbReference type="NCBI Taxonomy" id="2053010"/>
    <lineage>
        <taxon>Bacteria</taxon>
        <taxon>Bacillati</taxon>
        <taxon>Actinomycetota</taxon>
        <taxon>Actinomycetes</taxon>
        <taxon>Kitasatosporales</taxon>
        <taxon>Streptomycetaceae</taxon>
        <taxon>Streptomyces</taxon>
    </lineage>
</organism>
<sequence length="147" mass="14803">MSAPAAGSRPPAGAAGPLLELAFTVEDLSEVRSRVGDCARKAGLSEPRLGDFVLAVHEVACNAVEHGGGAGVLVVERAPGVLRCRVSDRGPGFSAAVIPAEAPGEEFGEGGRGLWLTRLLTDRLEVVPAVVGAVVTLAMALGGEAPA</sequence>
<evidence type="ECO:0000259" key="2">
    <source>
        <dbReference type="Pfam" id="PF13581"/>
    </source>
</evidence>
<evidence type="ECO:0000313" key="3">
    <source>
        <dbReference type="EMBL" id="NJQ03283.1"/>
    </source>
</evidence>
<dbReference type="Proteomes" id="UP000695264">
    <property type="component" value="Unassembled WGS sequence"/>
</dbReference>
<dbReference type="SUPFAM" id="SSF55874">
    <property type="entry name" value="ATPase domain of HSP90 chaperone/DNA topoisomerase II/histidine kinase"/>
    <property type="match status" value="1"/>
</dbReference>
<dbReference type="RefSeq" id="WP_168103907.1">
    <property type="nucleotide sequence ID" value="NZ_JAATEN010000023.1"/>
</dbReference>
<dbReference type="PANTHER" id="PTHR35526">
    <property type="entry name" value="ANTI-SIGMA-F FACTOR RSBW-RELATED"/>
    <property type="match status" value="1"/>
</dbReference>
<dbReference type="Gene3D" id="3.30.565.10">
    <property type="entry name" value="Histidine kinase-like ATPase, C-terminal domain"/>
    <property type="match status" value="1"/>
</dbReference>